<keyword evidence="9" id="KW-1185">Reference proteome</keyword>
<dbReference type="GO" id="GO:0043235">
    <property type="term" value="C:receptor complex"/>
    <property type="evidence" value="ECO:0007669"/>
    <property type="project" value="TreeGrafter"/>
</dbReference>
<evidence type="ECO:0000313" key="9">
    <source>
        <dbReference type="Proteomes" id="UP000094527"/>
    </source>
</evidence>
<dbReference type="PROSITE" id="PS00109">
    <property type="entry name" value="PROTEIN_KINASE_TYR"/>
    <property type="match status" value="1"/>
</dbReference>
<keyword evidence="4" id="KW-0067">ATP-binding</keyword>
<dbReference type="InterPro" id="IPR050122">
    <property type="entry name" value="RTK"/>
</dbReference>
<dbReference type="GO" id="GO:0005886">
    <property type="term" value="C:plasma membrane"/>
    <property type="evidence" value="ECO:0007669"/>
    <property type="project" value="TreeGrafter"/>
</dbReference>
<dbReference type="SUPFAM" id="SSF56112">
    <property type="entry name" value="Protein kinase-like (PK-like)"/>
    <property type="match status" value="1"/>
</dbReference>
<reference evidence="8 9" key="1">
    <citation type="journal article" date="2016" name="Genome Biol. Evol.">
        <title>Gene Family Evolution Reflects Adaptation to Soil Environmental Stressors in the Genome of the Collembolan Orchesella cincta.</title>
        <authorList>
            <person name="Faddeeva-Vakhrusheva A."/>
            <person name="Derks M.F."/>
            <person name="Anvar S.Y."/>
            <person name="Agamennone V."/>
            <person name="Suring W."/>
            <person name="Smit S."/>
            <person name="van Straalen N.M."/>
            <person name="Roelofs D."/>
        </authorList>
    </citation>
    <scope>NUCLEOTIDE SEQUENCE [LARGE SCALE GENOMIC DNA]</scope>
    <source>
        <tissue evidence="8">Mixed pool</tissue>
    </source>
</reference>
<dbReference type="GO" id="GO:0007169">
    <property type="term" value="P:cell surface receptor protein tyrosine kinase signaling pathway"/>
    <property type="evidence" value="ECO:0007669"/>
    <property type="project" value="TreeGrafter"/>
</dbReference>
<feature type="domain" description="Protein kinase" evidence="7">
    <location>
        <begin position="1"/>
        <end position="208"/>
    </location>
</feature>
<dbReference type="GO" id="GO:0005524">
    <property type="term" value="F:ATP binding"/>
    <property type="evidence" value="ECO:0007669"/>
    <property type="project" value="UniProtKB-KW"/>
</dbReference>
<dbReference type="STRING" id="48709.A0A1D2NJE8"/>
<dbReference type="EMBL" id="LJIJ01000024">
    <property type="protein sequence ID" value="ODN05359.1"/>
    <property type="molecule type" value="Genomic_DNA"/>
</dbReference>
<keyword evidence="5" id="KW-0829">Tyrosine-protein kinase</keyword>
<dbReference type="Gene3D" id="1.10.510.10">
    <property type="entry name" value="Transferase(Phosphotransferase) domain 1"/>
    <property type="match status" value="1"/>
</dbReference>
<name>A0A1D2NJE8_ORCCI</name>
<evidence type="ECO:0000256" key="1">
    <source>
        <dbReference type="ARBA" id="ARBA00022679"/>
    </source>
</evidence>
<evidence type="ECO:0000256" key="2">
    <source>
        <dbReference type="ARBA" id="ARBA00022741"/>
    </source>
</evidence>
<dbReference type="GO" id="GO:0004714">
    <property type="term" value="F:transmembrane receptor protein tyrosine kinase activity"/>
    <property type="evidence" value="ECO:0007669"/>
    <property type="project" value="TreeGrafter"/>
</dbReference>
<keyword evidence="3" id="KW-0418">Kinase</keyword>
<dbReference type="PROSITE" id="PS50011">
    <property type="entry name" value="PROTEIN_KINASE_DOM"/>
    <property type="match status" value="1"/>
</dbReference>
<gene>
    <name evidence="8" type="ORF">Ocin01_01310</name>
</gene>
<dbReference type="FunFam" id="1.10.510.10:FF:000554">
    <property type="entry name" value="Predicted protein"/>
    <property type="match status" value="1"/>
</dbReference>
<evidence type="ECO:0000313" key="8">
    <source>
        <dbReference type="EMBL" id="ODN05359.1"/>
    </source>
</evidence>
<dbReference type="Pfam" id="PF07714">
    <property type="entry name" value="PK_Tyr_Ser-Thr"/>
    <property type="match status" value="1"/>
</dbReference>
<organism evidence="8 9">
    <name type="scientific">Orchesella cincta</name>
    <name type="common">Springtail</name>
    <name type="synonym">Podura cincta</name>
    <dbReference type="NCBI Taxonomy" id="48709"/>
    <lineage>
        <taxon>Eukaryota</taxon>
        <taxon>Metazoa</taxon>
        <taxon>Ecdysozoa</taxon>
        <taxon>Arthropoda</taxon>
        <taxon>Hexapoda</taxon>
        <taxon>Collembola</taxon>
        <taxon>Entomobryomorpha</taxon>
        <taxon>Entomobryoidea</taxon>
        <taxon>Orchesellidae</taxon>
        <taxon>Orchesellinae</taxon>
        <taxon>Orchesella</taxon>
    </lineage>
</organism>
<dbReference type="CDD" id="cd00192">
    <property type="entry name" value="PTKc"/>
    <property type="match status" value="1"/>
</dbReference>
<dbReference type="AlphaFoldDB" id="A0A1D2NJE8"/>
<keyword evidence="8" id="KW-0675">Receptor</keyword>
<dbReference type="SMART" id="SM00219">
    <property type="entry name" value="TyrKc"/>
    <property type="match status" value="1"/>
</dbReference>
<dbReference type="PRINTS" id="PR00109">
    <property type="entry name" value="TYRKINASE"/>
</dbReference>
<dbReference type="InterPro" id="IPR001245">
    <property type="entry name" value="Ser-Thr/Tyr_kinase_cat_dom"/>
</dbReference>
<keyword evidence="1" id="KW-0808">Transferase</keyword>
<protein>
    <submittedName>
        <fullName evidence="8">Fibroblast growth factor receptor 3</fullName>
    </submittedName>
</protein>
<dbReference type="Proteomes" id="UP000094527">
    <property type="component" value="Unassembled WGS sequence"/>
</dbReference>
<dbReference type="OMA" id="ETNEMPL"/>
<accession>A0A1D2NJE8</accession>
<dbReference type="InterPro" id="IPR008266">
    <property type="entry name" value="Tyr_kinase_AS"/>
</dbReference>
<dbReference type="OrthoDB" id="3256376at2759"/>
<sequence length="259" mass="30059">MVKESASQNGDKRRLLCEQRDRATTTRTDFGGSPIIFKADCVWHDLSESKCLIRVHYTFQEFLSTNKVVHRDLAARNILLSGRNRILKISDFGLSRDVYEQNLYKISSKGSIPVKWLAPECLLKDVYTMKSDVWSYSILLWEIFTYGGCPYPGVSTNNVFDLLKNGYRMDRPEHCPEDVYELMRTCWEEEPCDRPDFTAIRLILEDIIEKTTQVTYLNLETGTGSQGDENYRNTGHEPPLPPSRKPLPRIPFQRMDENY</sequence>
<evidence type="ECO:0000256" key="4">
    <source>
        <dbReference type="ARBA" id="ARBA00022840"/>
    </source>
</evidence>
<evidence type="ECO:0000259" key="7">
    <source>
        <dbReference type="PROSITE" id="PS50011"/>
    </source>
</evidence>
<dbReference type="InterPro" id="IPR020635">
    <property type="entry name" value="Tyr_kinase_cat_dom"/>
</dbReference>
<evidence type="ECO:0000256" key="6">
    <source>
        <dbReference type="SAM" id="MobiDB-lite"/>
    </source>
</evidence>
<dbReference type="InterPro" id="IPR000719">
    <property type="entry name" value="Prot_kinase_dom"/>
</dbReference>
<dbReference type="InterPro" id="IPR011009">
    <property type="entry name" value="Kinase-like_dom_sf"/>
</dbReference>
<keyword evidence="2" id="KW-0547">Nucleotide-binding</keyword>
<feature type="compositionally biased region" description="Pro residues" evidence="6">
    <location>
        <begin position="238"/>
        <end position="249"/>
    </location>
</feature>
<dbReference type="PANTHER" id="PTHR24416">
    <property type="entry name" value="TYROSINE-PROTEIN KINASE RECEPTOR"/>
    <property type="match status" value="1"/>
</dbReference>
<feature type="region of interest" description="Disordered" evidence="6">
    <location>
        <begin position="220"/>
        <end position="259"/>
    </location>
</feature>
<evidence type="ECO:0000256" key="3">
    <source>
        <dbReference type="ARBA" id="ARBA00022777"/>
    </source>
</evidence>
<dbReference type="PANTHER" id="PTHR24416:SF611">
    <property type="entry name" value="TYROSINE-PROTEIN KINASE TRANSMEMBRANE RECEPTOR ROR"/>
    <property type="match status" value="1"/>
</dbReference>
<evidence type="ECO:0000256" key="5">
    <source>
        <dbReference type="ARBA" id="ARBA00023137"/>
    </source>
</evidence>
<comment type="caution">
    <text evidence="8">The sequence shown here is derived from an EMBL/GenBank/DDBJ whole genome shotgun (WGS) entry which is preliminary data.</text>
</comment>
<proteinExistence type="predicted"/>